<evidence type="ECO:0000313" key="10">
    <source>
        <dbReference type="Proteomes" id="UP000661077"/>
    </source>
</evidence>
<evidence type="ECO:0000259" key="7">
    <source>
        <dbReference type="Pfam" id="PF02770"/>
    </source>
</evidence>
<dbReference type="Gene3D" id="2.40.110.10">
    <property type="entry name" value="Butyryl-CoA Dehydrogenase, subunit A, domain 2"/>
    <property type="match status" value="1"/>
</dbReference>
<comment type="cofactor">
    <cofactor evidence="1 5">
        <name>FAD</name>
        <dbReference type="ChEBI" id="CHEBI:57692"/>
    </cofactor>
</comment>
<evidence type="ECO:0000256" key="4">
    <source>
        <dbReference type="ARBA" id="ARBA00022827"/>
    </source>
</evidence>
<dbReference type="PANTHER" id="PTHR43884:SF12">
    <property type="entry name" value="ISOVALERYL-COA DEHYDROGENASE, MITOCHONDRIAL-RELATED"/>
    <property type="match status" value="1"/>
</dbReference>
<accession>A0ABS1WSA2</accession>
<reference evidence="9 10" key="1">
    <citation type="journal article" date="2021" name="Int. J. Syst. Evol. Microbiol.">
        <title>Steroidobacter gossypii sp. nov., isolated from soil of cotton cropping field.</title>
        <authorList>
            <person name="Huang R."/>
            <person name="Yang S."/>
            <person name="Zhen C."/>
            <person name="Liu W."/>
        </authorList>
    </citation>
    <scope>NUCLEOTIDE SEQUENCE [LARGE SCALE GENOMIC DNA]</scope>
    <source>
        <strain evidence="9 10">S1-65</strain>
    </source>
</reference>
<evidence type="ECO:0000256" key="1">
    <source>
        <dbReference type="ARBA" id="ARBA00001974"/>
    </source>
</evidence>
<organism evidence="9 10">
    <name type="scientific">Steroidobacter gossypii</name>
    <dbReference type="NCBI Taxonomy" id="2805490"/>
    <lineage>
        <taxon>Bacteria</taxon>
        <taxon>Pseudomonadati</taxon>
        <taxon>Pseudomonadota</taxon>
        <taxon>Gammaproteobacteria</taxon>
        <taxon>Steroidobacterales</taxon>
        <taxon>Steroidobacteraceae</taxon>
        <taxon>Steroidobacter</taxon>
    </lineage>
</organism>
<protein>
    <submittedName>
        <fullName evidence="9">Acyl-CoA dehydrogenase family protein</fullName>
    </submittedName>
</protein>
<proteinExistence type="inferred from homology"/>
<dbReference type="Pfam" id="PF02770">
    <property type="entry name" value="Acyl-CoA_dh_M"/>
    <property type="match status" value="1"/>
</dbReference>
<keyword evidence="5" id="KW-0560">Oxidoreductase</keyword>
<gene>
    <name evidence="9" type="ORF">JM946_03825</name>
</gene>
<feature type="domain" description="Acyl-CoA dehydrogenase/oxidase N-terminal" evidence="8">
    <location>
        <begin position="8"/>
        <end position="119"/>
    </location>
</feature>
<keyword evidence="3 5" id="KW-0285">Flavoprotein</keyword>
<dbReference type="InterPro" id="IPR006091">
    <property type="entry name" value="Acyl-CoA_Oxase/DH_mid-dom"/>
</dbReference>
<feature type="domain" description="Acyl-CoA dehydrogenase/oxidase C-terminal" evidence="6">
    <location>
        <begin position="229"/>
        <end position="377"/>
    </location>
</feature>
<dbReference type="InterPro" id="IPR006089">
    <property type="entry name" value="Acyl-CoA_DH_CS"/>
</dbReference>
<dbReference type="EMBL" id="JAEVLS010000001">
    <property type="protein sequence ID" value="MBM0103854.1"/>
    <property type="molecule type" value="Genomic_DNA"/>
</dbReference>
<evidence type="ECO:0000256" key="2">
    <source>
        <dbReference type="ARBA" id="ARBA00009347"/>
    </source>
</evidence>
<dbReference type="Pfam" id="PF00441">
    <property type="entry name" value="Acyl-CoA_dh_1"/>
    <property type="match status" value="1"/>
</dbReference>
<sequence>MRRTIFDPEHEQFREAARRFFQKEIGPHGERWREQGSVDREAYLKAGEQGYLLMWTDPEYGGAGVSDFRYEQILIEENGRWGESGFFMTLHSRLVAPYIGHLGTPEQKKRLLPLCVSGEAILGIAMTEPGAGSDLAGMKTRAEDRGDHWLLNGSKTYISNGQIGDVFIVAARTDPARKHGLSLFIVERGMQGFRRGRNLKKMGLKAQDTSELFFDDVKVPKSNVLGEPGKGFQYLTTFLAEERLITSVGSLQAARTAFEITLEFVKERKAFGQPIGTFQNSRFKLADMQAQIDALQCFVDQCVIEHNAGRLDAVTAAEVKLLTTELEGRVVDDCVQLHGGAGYMDEYEISRLYTGARISRIFAGSNEIMREIIGRSLDLDDRKLRKG</sequence>
<dbReference type="Proteomes" id="UP000661077">
    <property type="component" value="Unassembled WGS sequence"/>
</dbReference>
<name>A0ABS1WSA2_9GAMM</name>
<dbReference type="SUPFAM" id="SSF47203">
    <property type="entry name" value="Acyl-CoA dehydrogenase C-terminal domain-like"/>
    <property type="match status" value="1"/>
</dbReference>
<dbReference type="InterPro" id="IPR046373">
    <property type="entry name" value="Acyl-CoA_Oxase/DH_mid-dom_sf"/>
</dbReference>
<dbReference type="PANTHER" id="PTHR43884">
    <property type="entry name" value="ACYL-COA DEHYDROGENASE"/>
    <property type="match status" value="1"/>
</dbReference>
<dbReference type="InterPro" id="IPR009100">
    <property type="entry name" value="AcylCoA_DH/oxidase_NM_dom_sf"/>
</dbReference>
<dbReference type="InterPro" id="IPR013786">
    <property type="entry name" value="AcylCoA_DH/ox_N"/>
</dbReference>
<dbReference type="RefSeq" id="WP_203165808.1">
    <property type="nucleotide sequence ID" value="NZ_JAEVLS010000001.1"/>
</dbReference>
<dbReference type="InterPro" id="IPR009075">
    <property type="entry name" value="AcylCo_DH/oxidase_C"/>
</dbReference>
<feature type="domain" description="Acyl-CoA oxidase/dehydrogenase middle" evidence="7">
    <location>
        <begin position="124"/>
        <end position="217"/>
    </location>
</feature>
<comment type="caution">
    <text evidence="9">The sequence shown here is derived from an EMBL/GenBank/DDBJ whole genome shotgun (WGS) entry which is preliminary data.</text>
</comment>
<dbReference type="Gene3D" id="1.10.540.10">
    <property type="entry name" value="Acyl-CoA dehydrogenase/oxidase, N-terminal domain"/>
    <property type="match status" value="1"/>
</dbReference>
<dbReference type="InterPro" id="IPR036250">
    <property type="entry name" value="AcylCo_DH-like_C"/>
</dbReference>
<dbReference type="Pfam" id="PF02771">
    <property type="entry name" value="Acyl-CoA_dh_N"/>
    <property type="match status" value="1"/>
</dbReference>
<evidence type="ECO:0000259" key="6">
    <source>
        <dbReference type="Pfam" id="PF00441"/>
    </source>
</evidence>
<evidence type="ECO:0000259" key="8">
    <source>
        <dbReference type="Pfam" id="PF02771"/>
    </source>
</evidence>
<evidence type="ECO:0000313" key="9">
    <source>
        <dbReference type="EMBL" id="MBM0103854.1"/>
    </source>
</evidence>
<dbReference type="PROSITE" id="PS00072">
    <property type="entry name" value="ACYL_COA_DH_1"/>
    <property type="match status" value="1"/>
</dbReference>
<evidence type="ECO:0000256" key="5">
    <source>
        <dbReference type="RuleBase" id="RU362125"/>
    </source>
</evidence>
<comment type="similarity">
    <text evidence="2 5">Belongs to the acyl-CoA dehydrogenase family.</text>
</comment>
<dbReference type="Gene3D" id="1.20.140.10">
    <property type="entry name" value="Butyryl-CoA Dehydrogenase, subunit A, domain 3"/>
    <property type="match status" value="1"/>
</dbReference>
<evidence type="ECO:0000256" key="3">
    <source>
        <dbReference type="ARBA" id="ARBA00022630"/>
    </source>
</evidence>
<dbReference type="InterPro" id="IPR037069">
    <property type="entry name" value="AcylCoA_DH/ox_N_sf"/>
</dbReference>
<keyword evidence="4 5" id="KW-0274">FAD</keyword>
<dbReference type="SUPFAM" id="SSF56645">
    <property type="entry name" value="Acyl-CoA dehydrogenase NM domain-like"/>
    <property type="match status" value="1"/>
</dbReference>
<keyword evidence="10" id="KW-1185">Reference proteome</keyword>